<evidence type="ECO:0000259" key="4">
    <source>
        <dbReference type="PROSITE" id="PS51473"/>
    </source>
</evidence>
<dbReference type="FunFam" id="3.30.430.20:FF:000007">
    <property type="entry name" value="Cysteine-rich receptor-like protein kinase 11"/>
    <property type="match status" value="1"/>
</dbReference>
<keyword evidence="3" id="KW-0812">Transmembrane</keyword>
<dbReference type="InterPro" id="IPR002902">
    <property type="entry name" value="GNK2"/>
</dbReference>
<name>A0A5C7GSA1_9ROSI</name>
<dbReference type="EMBL" id="VAHF01000013">
    <property type="protein sequence ID" value="TXG47182.1"/>
    <property type="molecule type" value="Genomic_DNA"/>
</dbReference>
<dbReference type="InterPro" id="IPR011009">
    <property type="entry name" value="Kinase-like_dom_sf"/>
</dbReference>
<proteinExistence type="predicted"/>
<keyword evidence="3" id="KW-0472">Membrane</keyword>
<dbReference type="PANTHER" id="PTHR32099:SF92">
    <property type="entry name" value="CYSTEINE-RICH RECEPTOR-LIKE PROTEIN KINASE 11"/>
    <property type="match status" value="1"/>
</dbReference>
<evidence type="ECO:0000256" key="1">
    <source>
        <dbReference type="ARBA" id="ARBA00022729"/>
    </source>
</evidence>
<dbReference type="PROSITE" id="PS51473">
    <property type="entry name" value="GNK2"/>
    <property type="match status" value="2"/>
</dbReference>
<sequence>MLPCRAVHISGDLLSTMQYCLRGFRNLISLFSCLLIVSINHAVTNDGTEFYCHDTGNFTGDGPFDNNRNLILSSLASHITINNGGFIETSIGKDPDKIYALALCRGDSPTNEICVSCVKATSKDIMTECPHQKEAFMWGGDEFPCLVHYAYHSISGKLDLPPVRIEYGGNLTEHVKLNLTEFDQIWDSLMDDLVKKVSWGSISFDFATKEAKLNSFQMIYSLMQCTPDLSQSDCDFCLHQSVADFQACCLRSARGKVLRANCYFEWSLYPFYSPHTEDTLLSTNAQWYDVNHQANITIISYNGKKDRISRTIITIIVVASAAVMISIISIGILIIRVKKFRQEIERVTEIQNSKSLQFDISTMKFATDNFSNANKLGQGGFGVVYKVRNFEINR</sequence>
<feature type="domain" description="Gnk2-homologous" evidence="4">
    <location>
        <begin position="46"/>
        <end position="154"/>
    </location>
</feature>
<comment type="caution">
    <text evidence="5">The sequence shown here is derived from an EMBL/GenBank/DDBJ whole genome shotgun (WGS) entry which is preliminary data.</text>
</comment>
<dbReference type="AlphaFoldDB" id="A0A5C7GSA1"/>
<dbReference type="Gene3D" id="3.30.430.20">
    <property type="entry name" value="Gnk2 domain, C-X8-C-X2-C motif"/>
    <property type="match status" value="2"/>
</dbReference>
<gene>
    <name evidence="5" type="ORF">EZV62_026476</name>
</gene>
<dbReference type="PANTHER" id="PTHR32099">
    <property type="entry name" value="CYSTEINE-RICH REPEAT SECRETORY PROTEIN"/>
    <property type="match status" value="1"/>
</dbReference>
<dbReference type="InterPro" id="IPR038408">
    <property type="entry name" value="GNK2_sf"/>
</dbReference>
<keyword evidence="2" id="KW-0677">Repeat</keyword>
<accession>A0A5C7GSA1</accession>
<evidence type="ECO:0000256" key="2">
    <source>
        <dbReference type="ARBA" id="ARBA00022737"/>
    </source>
</evidence>
<organism evidence="5 6">
    <name type="scientific">Acer yangbiense</name>
    <dbReference type="NCBI Taxonomy" id="1000413"/>
    <lineage>
        <taxon>Eukaryota</taxon>
        <taxon>Viridiplantae</taxon>
        <taxon>Streptophyta</taxon>
        <taxon>Embryophyta</taxon>
        <taxon>Tracheophyta</taxon>
        <taxon>Spermatophyta</taxon>
        <taxon>Magnoliopsida</taxon>
        <taxon>eudicotyledons</taxon>
        <taxon>Gunneridae</taxon>
        <taxon>Pentapetalae</taxon>
        <taxon>rosids</taxon>
        <taxon>malvids</taxon>
        <taxon>Sapindales</taxon>
        <taxon>Sapindaceae</taxon>
        <taxon>Hippocastanoideae</taxon>
        <taxon>Acereae</taxon>
        <taxon>Acer</taxon>
    </lineage>
</organism>
<evidence type="ECO:0000313" key="5">
    <source>
        <dbReference type="EMBL" id="TXG47182.1"/>
    </source>
</evidence>
<dbReference type="Pfam" id="PF01657">
    <property type="entry name" value="Stress-antifung"/>
    <property type="match status" value="2"/>
</dbReference>
<feature type="transmembrane region" description="Helical" evidence="3">
    <location>
        <begin position="312"/>
        <end position="335"/>
    </location>
</feature>
<dbReference type="CDD" id="cd23509">
    <property type="entry name" value="Gnk2-like"/>
    <property type="match status" value="2"/>
</dbReference>
<protein>
    <recommendedName>
        <fullName evidence="4">Gnk2-homologous domain-containing protein</fullName>
    </recommendedName>
</protein>
<dbReference type="Proteomes" id="UP000323000">
    <property type="component" value="Chromosome 13"/>
</dbReference>
<keyword evidence="3" id="KW-1133">Transmembrane helix</keyword>
<dbReference type="SUPFAM" id="SSF56112">
    <property type="entry name" value="Protein kinase-like (PK-like)"/>
    <property type="match status" value="1"/>
</dbReference>
<evidence type="ECO:0000256" key="3">
    <source>
        <dbReference type="SAM" id="Phobius"/>
    </source>
</evidence>
<evidence type="ECO:0000313" key="6">
    <source>
        <dbReference type="Proteomes" id="UP000323000"/>
    </source>
</evidence>
<keyword evidence="1" id="KW-0732">Signal</keyword>
<keyword evidence="6" id="KW-1185">Reference proteome</keyword>
<reference evidence="6" key="1">
    <citation type="journal article" date="2019" name="Gigascience">
        <title>De novo genome assembly of the endangered Acer yangbiense, a plant species with extremely small populations endemic to Yunnan Province, China.</title>
        <authorList>
            <person name="Yang J."/>
            <person name="Wariss H.M."/>
            <person name="Tao L."/>
            <person name="Zhang R."/>
            <person name="Yun Q."/>
            <person name="Hollingsworth P."/>
            <person name="Dao Z."/>
            <person name="Luo G."/>
            <person name="Guo H."/>
            <person name="Ma Y."/>
            <person name="Sun W."/>
        </authorList>
    </citation>
    <scope>NUCLEOTIDE SEQUENCE [LARGE SCALE GENOMIC DNA]</scope>
    <source>
        <strain evidence="6">cv. Malutang</strain>
    </source>
</reference>
<feature type="domain" description="Gnk2-homologous" evidence="4">
    <location>
        <begin position="163"/>
        <end position="271"/>
    </location>
</feature>
<dbReference type="OrthoDB" id="4062651at2759"/>
<dbReference type="Gene3D" id="3.30.200.20">
    <property type="entry name" value="Phosphorylase Kinase, domain 1"/>
    <property type="match status" value="1"/>
</dbReference>